<dbReference type="Gene3D" id="3.50.50.100">
    <property type="match status" value="1"/>
</dbReference>
<evidence type="ECO:0000256" key="4">
    <source>
        <dbReference type="ARBA" id="ARBA00022741"/>
    </source>
</evidence>
<dbReference type="InterPro" id="IPR002048">
    <property type="entry name" value="EF_hand_dom"/>
</dbReference>
<dbReference type="GO" id="GO:0005509">
    <property type="term" value="F:calcium ion binding"/>
    <property type="evidence" value="ECO:0007669"/>
    <property type="project" value="InterPro"/>
</dbReference>
<name>A0A9W8LZ16_9FUNG</name>
<dbReference type="InterPro" id="IPR018247">
    <property type="entry name" value="EF_Hand_1_Ca_BS"/>
</dbReference>
<evidence type="ECO:0000256" key="3">
    <source>
        <dbReference type="ARBA" id="ARBA00009220"/>
    </source>
</evidence>
<evidence type="ECO:0000256" key="6">
    <source>
        <dbReference type="ARBA" id="ARBA00022806"/>
    </source>
</evidence>
<dbReference type="GO" id="GO:0042393">
    <property type="term" value="F:histone binding"/>
    <property type="evidence" value="ECO:0007669"/>
    <property type="project" value="TreeGrafter"/>
</dbReference>
<comment type="caution">
    <text evidence="19">The sequence shown here is derived from an EMBL/GenBank/DDBJ whole genome shotgun (WGS) entry which is preliminary data.</text>
</comment>
<evidence type="ECO:0000256" key="15">
    <source>
        <dbReference type="SAM" id="MobiDB-lite"/>
    </source>
</evidence>
<evidence type="ECO:0000259" key="17">
    <source>
        <dbReference type="PROSITE" id="PS51192"/>
    </source>
</evidence>
<dbReference type="PANTHER" id="PTHR45685:SF1">
    <property type="entry name" value="HELICASE SRCAP"/>
    <property type="match status" value="1"/>
</dbReference>
<keyword evidence="5 19" id="KW-0378">Hydrolase</keyword>
<protein>
    <submittedName>
        <fullName evidence="19">Swr1 complex component</fullName>
        <ecNumber evidence="19">3.6.4.12</ecNumber>
    </submittedName>
</protein>
<dbReference type="Pfam" id="PF13405">
    <property type="entry name" value="EF-hand_6"/>
    <property type="match status" value="1"/>
</dbReference>
<dbReference type="GO" id="GO:0003677">
    <property type="term" value="F:DNA binding"/>
    <property type="evidence" value="ECO:0007669"/>
    <property type="project" value="UniProtKB-KW"/>
</dbReference>
<keyword evidence="13" id="KW-0539">Nucleus</keyword>
<evidence type="ECO:0000256" key="2">
    <source>
        <dbReference type="ARBA" id="ARBA00004137"/>
    </source>
</evidence>
<keyword evidence="9" id="KW-0156">Chromatin regulator</keyword>
<feature type="domain" description="EF-hand" evidence="16">
    <location>
        <begin position="447"/>
        <end position="482"/>
    </location>
</feature>
<dbReference type="CDD" id="cd18793">
    <property type="entry name" value="SF2_C_SNF"/>
    <property type="match status" value="1"/>
</dbReference>
<feature type="domain" description="Helicase C-terminal" evidence="18">
    <location>
        <begin position="1525"/>
        <end position="1682"/>
    </location>
</feature>
<dbReference type="InterPro" id="IPR014001">
    <property type="entry name" value="Helicase_ATP-bd"/>
</dbReference>
<dbReference type="Pfam" id="PF00176">
    <property type="entry name" value="SNF2-rel_dom"/>
    <property type="match status" value="1"/>
</dbReference>
<evidence type="ECO:0000256" key="14">
    <source>
        <dbReference type="SAM" id="Coils"/>
    </source>
</evidence>
<dbReference type="InterPro" id="IPR038718">
    <property type="entry name" value="SNF2-like_sf"/>
</dbReference>
<keyword evidence="4" id="KW-0547">Nucleotide-binding</keyword>
<evidence type="ECO:0000256" key="7">
    <source>
        <dbReference type="ARBA" id="ARBA00022837"/>
    </source>
</evidence>
<evidence type="ECO:0000313" key="19">
    <source>
        <dbReference type="EMBL" id="KAJ2851004.1"/>
    </source>
</evidence>
<feature type="compositionally biased region" description="Acidic residues" evidence="15">
    <location>
        <begin position="885"/>
        <end position="903"/>
    </location>
</feature>
<dbReference type="PROSITE" id="PS50222">
    <property type="entry name" value="EF_HAND_2"/>
    <property type="match status" value="1"/>
</dbReference>
<dbReference type="EC" id="3.6.4.12" evidence="19"/>
<dbReference type="InterPro" id="IPR001650">
    <property type="entry name" value="Helicase_C-like"/>
</dbReference>
<evidence type="ECO:0000259" key="16">
    <source>
        <dbReference type="PROSITE" id="PS50222"/>
    </source>
</evidence>
<dbReference type="PROSITE" id="PS51192">
    <property type="entry name" value="HELICASE_ATP_BIND_1"/>
    <property type="match status" value="1"/>
</dbReference>
<keyword evidence="20" id="KW-1185">Reference proteome</keyword>
<dbReference type="InterPro" id="IPR023753">
    <property type="entry name" value="FAD/NAD-binding_dom"/>
</dbReference>
<gene>
    <name evidence="19" type="primary">SWR1</name>
    <name evidence="19" type="ORF">IWW36_001431</name>
</gene>
<keyword evidence="12" id="KW-0010">Activator</keyword>
<dbReference type="Gene3D" id="3.40.50.300">
    <property type="entry name" value="P-loop containing nucleotide triphosphate hydrolases"/>
    <property type="match status" value="1"/>
</dbReference>
<dbReference type="PROSITE" id="PS51194">
    <property type="entry name" value="HELICASE_CTER"/>
    <property type="match status" value="1"/>
</dbReference>
<dbReference type="OrthoDB" id="372624at2759"/>
<keyword evidence="14" id="KW-0175">Coiled coil</keyword>
<feature type="region of interest" description="Disordered" evidence="15">
    <location>
        <begin position="665"/>
        <end position="690"/>
    </location>
</feature>
<dbReference type="InterPro" id="IPR049730">
    <property type="entry name" value="SNF2/RAD54-like_C"/>
</dbReference>
<evidence type="ECO:0000256" key="13">
    <source>
        <dbReference type="ARBA" id="ARBA00023242"/>
    </source>
</evidence>
<evidence type="ECO:0000256" key="10">
    <source>
        <dbReference type="ARBA" id="ARBA00022946"/>
    </source>
</evidence>
<dbReference type="SUPFAM" id="SSF52540">
    <property type="entry name" value="P-loop containing nucleoside triphosphate hydrolases"/>
    <property type="match status" value="2"/>
</dbReference>
<evidence type="ECO:0000256" key="8">
    <source>
        <dbReference type="ARBA" id="ARBA00022840"/>
    </source>
</evidence>
<dbReference type="EMBL" id="JANBUW010000019">
    <property type="protein sequence ID" value="KAJ2851004.1"/>
    <property type="molecule type" value="Genomic_DNA"/>
</dbReference>
<dbReference type="GO" id="GO:0005743">
    <property type="term" value="C:mitochondrial inner membrane"/>
    <property type="evidence" value="ECO:0007669"/>
    <property type="project" value="UniProtKB-SubCell"/>
</dbReference>
<feature type="region of interest" description="Disordered" evidence="15">
    <location>
        <begin position="808"/>
        <end position="906"/>
    </location>
</feature>
<keyword evidence="6" id="KW-0347">Helicase</keyword>
<dbReference type="Gene3D" id="1.20.120.850">
    <property type="entry name" value="SWI2/SNF2 ATPases, N-terminal domain"/>
    <property type="match status" value="1"/>
</dbReference>
<dbReference type="InterPro" id="IPR050520">
    <property type="entry name" value="INO80/SWR1_helicase"/>
</dbReference>
<evidence type="ECO:0000256" key="11">
    <source>
        <dbReference type="ARBA" id="ARBA00023125"/>
    </source>
</evidence>
<evidence type="ECO:0000256" key="5">
    <source>
        <dbReference type="ARBA" id="ARBA00022801"/>
    </source>
</evidence>
<dbReference type="Gene3D" id="3.40.50.10810">
    <property type="entry name" value="Tandem AAA-ATPase domain"/>
    <property type="match status" value="1"/>
</dbReference>
<dbReference type="SMART" id="SM00490">
    <property type="entry name" value="HELICc"/>
    <property type="match status" value="1"/>
</dbReference>
<comment type="similarity">
    <text evidence="3">Belongs to the SNF2/RAD54 helicase family. SWR1 subfamily.</text>
</comment>
<reference evidence="19" key="1">
    <citation type="submission" date="2022-07" db="EMBL/GenBank/DDBJ databases">
        <title>Phylogenomic reconstructions and comparative analyses of Kickxellomycotina fungi.</title>
        <authorList>
            <person name="Reynolds N.K."/>
            <person name="Stajich J.E."/>
            <person name="Barry K."/>
            <person name="Grigoriev I.V."/>
            <person name="Crous P."/>
            <person name="Smith M.E."/>
        </authorList>
    </citation>
    <scope>NUCLEOTIDE SEQUENCE</scope>
    <source>
        <strain evidence="19">NRRL 1566</strain>
    </source>
</reference>
<comment type="subcellular location">
    <subcellularLocation>
        <location evidence="2">Mitochondrion inner membrane</location>
        <topology evidence="2">Peripheral membrane protein</topology>
        <orientation evidence="2">Intermembrane side</orientation>
    </subcellularLocation>
    <subcellularLocation>
        <location evidence="1">Nucleus</location>
    </subcellularLocation>
</comment>
<accession>A0A9W8LZ16</accession>
<proteinExistence type="inferred from homology"/>
<dbReference type="GO" id="GO:0000812">
    <property type="term" value="C:Swr1 complex"/>
    <property type="evidence" value="ECO:0007669"/>
    <property type="project" value="TreeGrafter"/>
</dbReference>
<sequence>MLSGGRRQLSTVAASSRKHGSYRRFGRTLGVWTVGSVGLAGLGYYVAKDEIEAFDNEEPAPELELYRNKQYKGYPIIDTKSRERERLVVLGSGWGAVAVLKTLDRDKYDVVVVSPDNYFIFTPLLPSATVGTVEFRSVLESIRRIAKRIRGAYVEAAAIDVDLDAKCVLIEKPGEGRAWLPYDRLVVGVGAQSITHGAKGLEFCHKLKTILDARSIRQHVMANFEQAMLPTTSEAEKQRLLTFVVCGGGPTGCEFAAELHDLLAEDLKHYFPKSIRDMVRVVIVQSRDHILNMMDSVISEFAEHQFARRNITVITNSRVKEITAQSLLYTTKNKDGSVTEHEIPQGFVLWSTGVSMAPFAQLLCQKLPEHQHNRHAVTVDEYLRVKGVADGSVYALGDCATVEYPHLLDHINELFESAHHQDSREITQTELTAFVKTAAAQFPAAAGHLQSLVRNFDYFDTNKNGTIDRSEFRRMLEFVDSKLTALPALAQVANQEGLYLGRSLNTLALLSHKNAANDEDDQLKRRSEEVAVTPFTYHHRGTLAYLGRAAAADFGEVDPRIFAQLAHKPTAKEQQQLTQYLQSWVTLLDDTVVSSLPKRQERMRGTPGSMIKRPDPMPVEPVESQEARNTKMQQQIKHWIDSTASMMHRISQLRRQGMLRDNCESLPSPRLLPPALPEPPKAAAREPRRKRTAWDQLLTDIGDRYREITTVSRRRRIAIRKQARAAERLALERMRRRGEFVGSSKQLERMEREQRRKLAKWTAAQVMRKWNYVEQIVEEQRQIEREEDQAQEDKRALFDMLQRSTKLLEEQRLTSPNSINGSKSDYDSEDDIMSSGDESTTAAAQDDQPESSSKVQEEGTARLLMVSDTEKQASDSDSDVVLAESGDESSEFSSESETDDEMNELARDQDVPMTDLISEYQQMQMEVAAESEYAVPVPSLLRGKLREYQRQGLDWLASLYKQNTNGILADEMGLGKTVQTLALLAHLADQGVWGPHLIIVPTSVLLNWEQELLRWVPGLKVLAYFGGRAERRQKRRGWSRRNAFHVCITSYQLAIQDARIFRRKNWCYMVLDEAQAIKNFRSQRWQTLLGFKTQHRLLLTGTPLQNSLMELWSLLHFLMPHEDGFAGMDRFRAWFSQPLEKLLATQPSVVSPVAGNAAAFVRGSGLASGADRELAATESEARQAVRKLHAVLRPHVLRRLKRDVETQLPRKIEHVVYCDLSRRQRELYDDFMQRSQTRDTLQRGAYIGVMGCLMQLRKVCNHPDLFETRPIRTSWAVSGSPIATLGANIEGLLRRRLVCDQPWQQPAVWQQRGLILHECSVFTRQSTLCLDASTLLMQRGLRAARNALDQDTQQIVASRERSWDELDMQPYKTQYLRIEESIQAEKAEDARHSANNWLRLAELNRQRVNAVQHASVSFPYSQLYQEVHCKLVLSAADRIEQGREVTKNFVFVTPAVVVTNLPTHKEAIFPHLRSYELTHDVHPNILHVRRRVQHKTGLLRDAEIRQQIAFPEPFLLQYDCGKLQALDRLLHTLVTGGHRVLLFTQMTRVLDILEQWLNLHGMRYLRLDGATRVEQRWRLTEMFNHDTRWSVFISSTRAGGLGINLTGADSVIFYDSDWNHAMDAQCQDRCHRIGQLREVHVYRLISKNSVEEAIWRKQCEKRWLDNVVIQQGRFDPAKQTMQMPDSKEDEDMAQAVSLSMGDWYDLAASVLKQADDGESKPAYLEQLSEQDAGRALAAAEDDVQDTQALQMAISEVARADALDLGTELPSATAAEEENALQETEEADDGIGHIDDYMLRFITMSE</sequence>
<feature type="compositionally biased region" description="Polar residues" evidence="15">
    <location>
        <begin position="813"/>
        <end position="823"/>
    </location>
</feature>
<feature type="domain" description="Helicase ATP-binding" evidence="17">
    <location>
        <begin position="957"/>
        <end position="1121"/>
    </location>
</feature>
<dbReference type="Pfam" id="PF07992">
    <property type="entry name" value="Pyr_redox_2"/>
    <property type="match status" value="1"/>
</dbReference>
<dbReference type="GO" id="GO:0005524">
    <property type="term" value="F:ATP binding"/>
    <property type="evidence" value="ECO:0007669"/>
    <property type="project" value="UniProtKB-KW"/>
</dbReference>
<dbReference type="SUPFAM" id="SSF47473">
    <property type="entry name" value="EF-hand"/>
    <property type="match status" value="1"/>
</dbReference>
<dbReference type="Proteomes" id="UP001139887">
    <property type="component" value="Unassembled WGS sequence"/>
</dbReference>
<organism evidence="19 20">
    <name type="scientific">Coemansia brasiliensis</name>
    <dbReference type="NCBI Taxonomy" id="2650707"/>
    <lineage>
        <taxon>Eukaryota</taxon>
        <taxon>Fungi</taxon>
        <taxon>Fungi incertae sedis</taxon>
        <taxon>Zoopagomycota</taxon>
        <taxon>Kickxellomycotina</taxon>
        <taxon>Kickxellomycetes</taxon>
        <taxon>Kickxellales</taxon>
        <taxon>Kickxellaceae</taxon>
        <taxon>Coemansia</taxon>
    </lineage>
</organism>
<dbReference type="InterPro" id="IPR011992">
    <property type="entry name" value="EF-hand-dom_pair"/>
</dbReference>
<dbReference type="GO" id="GO:0016887">
    <property type="term" value="F:ATP hydrolysis activity"/>
    <property type="evidence" value="ECO:0007669"/>
    <property type="project" value="TreeGrafter"/>
</dbReference>
<dbReference type="GO" id="GO:0006338">
    <property type="term" value="P:chromatin remodeling"/>
    <property type="evidence" value="ECO:0007669"/>
    <property type="project" value="TreeGrafter"/>
</dbReference>
<dbReference type="SUPFAM" id="SSF51905">
    <property type="entry name" value="FAD/NAD(P)-binding domain"/>
    <property type="match status" value="2"/>
</dbReference>
<evidence type="ECO:0000313" key="20">
    <source>
        <dbReference type="Proteomes" id="UP001139887"/>
    </source>
</evidence>
<evidence type="ECO:0000256" key="9">
    <source>
        <dbReference type="ARBA" id="ARBA00022853"/>
    </source>
</evidence>
<feature type="compositionally biased region" description="Pro residues" evidence="15">
    <location>
        <begin position="670"/>
        <end position="680"/>
    </location>
</feature>
<dbReference type="GO" id="GO:0016491">
    <property type="term" value="F:oxidoreductase activity"/>
    <property type="evidence" value="ECO:0007669"/>
    <property type="project" value="InterPro"/>
</dbReference>
<evidence type="ECO:0000256" key="1">
    <source>
        <dbReference type="ARBA" id="ARBA00004123"/>
    </source>
</evidence>
<keyword evidence="8" id="KW-0067">ATP-binding</keyword>
<dbReference type="SMART" id="SM00487">
    <property type="entry name" value="DEXDc"/>
    <property type="match status" value="1"/>
</dbReference>
<dbReference type="InterPro" id="IPR000330">
    <property type="entry name" value="SNF2_N"/>
</dbReference>
<dbReference type="PANTHER" id="PTHR45685">
    <property type="entry name" value="HELICASE SRCAP-RELATED"/>
    <property type="match status" value="1"/>
</dbReference>
<keyword evidence="7" id="KW-0106">Calcium</keyword>
<dbReference type="InterPro" id="IPR027417">
    <property type="entry name" value="P-loop_NTPase"/>
</dbReference>
<dbReference type="PROSITE" id="PS00018">
    <property type="entry name" value="EF_HAND_1"/>
    <property type="match status" value="1"/>
</dbReference>
<feature type="region of interest" description="Disordered" evidence="15">
    <location>
        <begin position="598"/>
        <end position="621"/>
    </location>
</feature>
<dbReference type="Pfam" id="PF00271">
    <property type="entry name" value="Helicase_C"/>
    <property type="match status" value="1"/>
</dbReference>
<keyword evidence="10" id="KW-0809">Transit peptide</keyword>
<feature type="coiled-coil region" evidence="14">
    <location>
        <begin position="769"/>
        <end position="796"/>
    </location>
</feature>
<keyword evidence="11" id="KW-0238">DNA-binding</keyword>
<dbReference type="InterPro" id="IPR036188">
    <property type="entry name" value="FAD/NAD-bd_sf"/>
</dbReference>
<dbReference type="GO" id="GO:0003678">
    <property type="term" value="F:DNA helicase activity"/>
    <property type="evidence" value="ECO:0007669"/>
    <property type="project" value="UniProtKB-EC"/>
</dbReference>
<evidence type="ECO:0000256" key="12">
    <source>
        <dbReference type="ARBA" id="ARBA00023159"/>
    </source>
</evidence>
<evidence type="ECO:0000259" key="18">
    <source>
        <dbReference type="PROSITE" id="PS51194"/>
    </source>
</evidence>